<dbReference type="PROSITE" id="PS50837">
    <property type="entry name" value="NACHT"/>
    <property type="match status" value="1"/>
</dbReference>
<dbReference type="Proteomes" id="UP000567179">
    <property type="component" value="Unassembled WGS sequence"/>
</dbReference>
<feature type="domain" description="NACHT" evidence="2">
    <location>
        <begin position="87"/>
        <end position="243"/>
    </location>
</feature>
<dbReference type="PANTHER" id="PTHR10039:SF14">
    <property type="entry name" value="NACHT DOMAIN-CONTAINING PROTEIN"/>
    <property type="match status" value="1"/>
</dbReference>
<keyword evidence="1" id="KW-0677">Repeat</keyword>
<keyword evidence="4" id="KW-1185">Reference proteome</keyword>
<comment type="caution">
    <text evidence="3">The sequence shown here is derived from an EMBL/GenBank/DDBJ whole genome shotgun (WGS) entry which is preliminary data.</text>
</comment>
<evidence type="ECO:0000259" key="2">
    <source>
        <dbReference type="PROSITE" id="PS50837"/>
    </source>
</evidence>
<dbReference type="InterPro" id="IPR007111">
    <property type="entry name" value="NACHT_NTPase"/>
</dbReference>
<proteinExistence type="predicted"/>
<gene>
    <name evidence="3" type="ORF">D9619_000181</name>
</gene>
<dbReference type="EMBL" id="JAACJJ010000028">
    <property type="protein sequence ID" value="KAF5322522.1"/>
    <property type="molecule type" value="Genomic_DNA"/>
</dbReference>
<evidence type="ECO:0000313" key="3">
    <source>
        <dbReference type="EMBL" id="KAF5322522.1"/>
    </source>
</evidence>
<evidence type="ECO:0000313" key="4">
    <source>
        <dbReference type="Proteomes" id="UP000567179"/>
    </source>
</evidence>
<dbReference type="PANTHER" id="PTHR10039">
    <property type="entry name" value="AMELOGENIN"/>
    <property type="match status" value="1"/>
</dbReference>
<organism evidence="3 4">
    <name type="scientific">Psilocybe cf. subviscida</name>
    <dbReference type="NCBI Taxonomy" id="2480587"/>
    <lineage>
        <taxon>Eukaryota</taxon>
        <taxon>Fungi</taxon>
        <taxon>Dikarya</taxon>
        <taxon>Basidiomycota</taxon>
        <taxon>Agaricomycotina</taxon>
        <taxon>Agaricomycetes</taxon>
        <taxon>Agaricomycetidae</taxon>
        <taxon>Agaricales</taxon>
        <taxon>Agaricineae</taxon>
        <taxon>Strophariaceae</taxon>
        <taxon>Psilocybe</taxon>
    </lineage>
</organism>
<accession>A0A8H5BI06</accession>
<name>A0A8H5BI06_9AGAR</name>
<dbReference type="OrthoDB" id="7464126at2759"/>
<sequence>MFSNSSNVQIAGKARLIQYNDNTYNSGSGSESLDEGIRLLLPRVVKGAMHNSGERFDAPTCHEETRKAIQVDILGWADELVNDSNELVTWLYGPAGAGKSAIAQTIAEKLHARRQLTASFFFSRASGSTSRGAETDLVATLAHQLSQTVPATQPHIAAAVRQNPLVFDLALRDQVDALIVAPLIAVSNTHTSSGTQRPGVIIVDGLDECRKEHDAQKRVVDALILGLRRIPHHTHKLIITSRPEHNIVSIFNNHDEKLVRRMELDNRWNPNDDIRTFLNAAFADIRRTHFYFQSHPVDKMWPGPKTVETLVRRSSGQFIYASVVLKYIKSEENYNPVTRLATILQLNNNEDRPYAELDALYHYIFSQIRGVEEVLTILSLERMYHKSYWGSGALPLDTFLSEFIGVNMDEIKFRLLPLVSLLIWEGDYKGDYGKIHYMHASLPDFLLDPSRSDTFCMNTPSIATRIVRQATELFEHGIVSMRPAFMIVLMEIPIYYANVLPS</sequence>
<dbReference type="AlphaFoldDB" id="A0A8H5BI06"/>
<dbReference type="InterPro" id="IPR056884">
    <property type="entry name" value="NPHP3-like_N"/>
</dbReference>
<protein>
    <recommendedName>
        <fullName evidence="2">NACHT domain-containing protein</fullName>
    </recommendedName>
</protein>
<dbReference type="SUPFAM" id="SSF52540">
    <property type="entry name" value="P-loop containing nucleoside triphosphate hydrolases"/>
    <property type="match status" value="1"/>
</dbReference>
<dbReference type="InterPro" id="IPR027417">
    <property type="entry name" value="P-loop_NTPase"/>
</dbReference>
<dbReference type="Gene3D" id="3.40.50.300">
    <property type="entry name" value="P-loop containing nucleotide triphosphate hydrolases"/>
    <property type="match status" value="1"/>
</dbReference>
<evidence type="ECO:0000256" key="1">
    <source>
        <dbReference type="ARBA" id="ARBA00022737"/>
    </source>
</evidence>
<dbReference type="Pfam" id="PF24883">
    <property type="entry name" value="NPHP3_N"/>
    <property type="match status" value="1"/>
</dbReference>
<reference evidence="3 4" key="1">
    <citation type="journal article" date="2020" name="ISME J.">
        <title>Uncovering the hidden diversity of litter-decomposition mechanisms in mushroom-forming fungi.</title>
        <authorList>
            <person name="Floudas D."/>
            <person name="Bentzer J."/>
            <person name="Ahren D."/>
            <person name="Johansson T."/>
            <person name="Persson P."/>
            <person name="Tunlid A."/>
        </authorList>
    </citation>
    <scope>NUCLEOTIDE SEQUENCE [LARGE SCALE GENOMIC DNA]</scope>
    <source>
        <strain evidence="3 4">CBS 101986</strain>
    </source>
</reference>